<dbReference type="EMBL" id="CP065662">
    <property type="protein sequence ID" value="QPS01910.1"/>
    <property type="molecule type" value="Genomic_DNA"/>
</dbReference>
<dbReference type="GeneID" id="35767624"/>
<sequence>MTTLDKVKNELNHLDEGQLQNLLTLIDYLKTADQDLYDEKGQVIVDHFYRDLINEVDEEDSGESLSESDLRKRLAL</sequence>
<dbReference type="AlphaFoldDB" id="A0A0X8FFJ2"/>
<evidence type="ECO:0000313" key="3">
    <source>
        <dbReference type="Proteomes" id="UP000594771"/>
    </source>
</evidence>
<dbReference type="RefSeq" id="WP_060778816.1">
    <property type="nucleotide sequence ID" value="NZ_CAJHLF010000004.1"/>
</dbReference>
<dbReference type="Proteomes" id="UP000594771">
    <property type="component" value="Chromosome"/>
</dbReference>
<name>A0A0X8FFJ2_9LACT</name>
<organism evidence="2 3">
    <name type="scientific">Aerococcus urinae</name>
    <dbReference type="NCBI Taxonomy" id="1376"/>
    <lineage>
        <taxon>Bacteria</taxon>
        <taxon>Bacillati</taxon>
        <taxon>Bacillota</taxon>
        <taxon>Bacilli</taxon>
        <taxon>Lactobacillales</taxon>
        <taxon>Aerococcaceae</taxon>
        <taxon>Aerococcus</taxon>
    </lineage>
</organism>
<evidence type="ECO:0000313" key="1">
    <source>
        <dbReference type="EMBL" id="MCY3052878.1"/>
    </source>
</evidence>
<protein>
    <submittedName>
        <fullName evidence="2">Uncharacterized protein</fullName>
    </submittedName>
</protein>
<evidence type="ECO:0000313" key="2">
    <source>
        <dbReference type="EMBL" id="QPS01910.1"/>
    </source>
</evidence>
<dbReference type="KEGG" id="aun:AWM73_07810"/>
<evidence type="ECO:0000313" key="4">
    <source>
        <dbReference type="Proteomes" id="UP001069145"/>
    </source>
</evidence>
<proteinExistence type="predicted"/>
<reference evidence="1" key="2">
    <citation type="submission" date="2022-09" db="EMBL/GenBank/DDBJ databases">
        <title>Aerococcus urinae taxonomy study.</title>
        <authorList>
            <person name="Christensen J."/>
            <person name="Senneby E."/>
        </authorList>
    </citation>
    <scope>NUCLEOTIDE SEQUENCE</scope>
    <source>
        <strain evidence="1">NLD-066-U95</strain>
    </source>
</reference>
<dbReference type="EMBL" id="JAOTML010000002">
    <property type="protein sequence ID" value="MCY3052878.1"/>
    <property type="molecule type" value="Genomic_DNA"/>
</dbReference>
<accession>A0A0X8FFJ2</accession>
<keyword evidence="4" id="KW-1185">Reference proteome</keyword>
<gene>
    <name evidence="2" type="ORF">I6G68_02205</name>
    <name evidence="1" type="ORF">ODY43_02655</name>
</gene>
<reference evidence="2 3" key="1">
    <citation type="submission" date="2020-12" db="EMBL/GenBank/DDBJ databases">
        <title>FDA dAtabase for Regulatory Grade micrObial Sequences (FDA-ARGOS): Supporting development and validation of Infectious Disease Dx tests.</title>
        <authorList>
            <person name="Sproer C."/>
            <person name="Gronow S."/>
            <person name="Severitt S."/>
            <person name="Schroder I."/>
            <person name="Tallon L."/>
            <person name="Sadzewicz L."/>
            <person name="Zhao X."/>
            <person name="Boylan J."/>
            <person name="Ott S."/>
            <person name="Bowen H."/>
            <person name="Vavikolanu K."/>
            <person name="Mehta A."/>
            <person name="Aluvathingal J."/>
            <person name="Nadendla S."/>
            <person name="Lowell S."/>
            <person name="Myers T."/>
            <person name="Yan Y."/>
            <person name="Sichtig H."/>
        </authorList>
    </citation>
    <scope>NUCLEOTIDE SEQUENCE [LARGE SCALE GENOMIC DNA]</scope>
    <source>
        <strain evidence="2 3">FDAARGOS_911</strain>
    </source>
</reference>
<dbReference type="Proteomes" id="UP001069145">
    <property type="component" value="Unassembled WGS sequence"/>
</dbReference>